<dbReference type="OMA" id="QWYGLQT"/>
<comment type="caution">
    <text evidence="2">The sequence shown here is derived from an EMBL/GenBank/DDBJ whole genome shotgun (WGS) entry which is preliminary data.</text>
</comment>
<dbReference type="AlphaFoldDB" id="A0A1M2W2Q6"/>
<dbReference type="OrthoDB" id="2400485at2759"/>
<protein>
    <submittedName>
        <fullName evidence="2">Uncharacterized protein</fullName>
    </submittedName>
</protein>
<name>A0A1M2W2Q6_TRAPU</name>
<evidence type="ECO:0000256" key="1">
    <source>
        <dbReference type="SAM" id="MobiDB-lite"/>
    </source>
</evidence>
<evidence type="ECO:0000313" key="3">
    <source>
        <dbReference type="Proteomes" id="UP000184267"/>
    </source>
</evidence>
<reference evidence="2 3" key="1">
    <citation type="submission" date="2016-10" db="EMBL/GenBank/DDBJ databases">
        <title>Genome sequence of the basidiomycete white-rot fungus Trametes pubescens.</title>
        <authorList>
            <person name="Makela M.R."/>
            <person name="Granchi Z."/>
            <person name="Peng M."/>
            <person name="De Vries R.P."/>
            <person name="Grigoriev I."/>
            <person name="Riley R."/>
            <person name="Hilden K."/>
        </authorList>
    </citation>
    <scope>NUCLEOTIDE SEQUENCE [LARGE SCALE GENOMIC DNA]</scope>
    <source>
        <strain evidence="2 3">FBCC735</strain>
    </source>
</reference>
<dbReference type="PANTHER" id="PTHR34213">
    <property type="entry name" value="NUCLEAR TRANSPORT FACTOR 2 (NTF2) FAMILY PROTEIN"/>
    <property type="match status" value="1"/>
</dbReference>
<dbReference type="PANTHER" id="PTHR34213:SF2">
    <property type="entry name" value="NUCLEAR TRANSPORT FACTOR 2 (NTF2) FAMILY PROTEIN"/>
    <property type="match status" value="1"/>
</dbReference>
<organism evidence="2 3">
    <name type="scientific">Trametes pubescens</name>
    <name type="common">White-rot fungus</name>
    <dbReference type="NCBI Taxonomy" id="154538"/>
    <lineage>
        <taxon>Eukaryota</taxon>
        <taxon>Fungi</taxon>
        <taxon>Dikarya</taxon>
        <taxon>Basidiomycota</taxon>
        <taxon>Agaricomycotina</taxon>
        <taxon>Agaricomycetes</taxon>
        <taxon>Polyporales</taxon>
        <taxon>Polyporaceae</taxon>
        <taxon>Trametes</taxon>
    </lineage>
</organism>
<evidence type="ECO:0000313" key="2">
    <source>
        <dbReference type="EMBL" id="OJT14131.1"/>
    </source>
</evidence>
<dbReference type="EMBL" id="MNAD01000321">
    <property type="protein sequence ID" value="OJT14131.1"/>
    <property type="molecule type" value="Genomic_DNA"/>
</dbReference>
<keyword evidence="3" id="KW-1185">Reference proteome</keyword>
<proteinExistence type="predicted"/>
<accession>A0A1M2W2Q6</accession>
<gene>
    <name evidence="2" type="ORF">TRAPUB_9242</name>
</gene>
<dbReference type="Proteomes" id="UP000184267">
    <property type="component" value="Unassembled WGS sequence"/>
</dbReference>
<sequence>MSHSETTPHAAHSLSPSPTITRHRAGIAPAVRANDILGSITGGAHYSGALPQRNADEPPLHPKAWRRRSLRSTELDPSVALAFKDVVSDLEQLYGGKPSLEIVRRRWHKDALLEHPLFKCKNLREISAVLFALPRLLRTVQHVQTRILSAGLSPNRLVYTQTYVYTLRLFGIRKEIKSVVFVDLDEDMKIVQLMDEWNGEEPSSRWGAASLRRLFAKIISWTTRVPKHTG</sequence>
<feature type="region of interest" description="Disordered" evidence="1">
    <location>
        <begin position="1"/>
        <end position="21"/>
    </location>
</feature>